<reference evidence="2" key="1">
    <citation type="submission" date="2006-08" db="EMBL/GenBank/DDBJ databases">
        <title>Complete sequence of Alkalilimnicola ehrilichei MLHE-1.</title>
        <authorList>
            <person name="Copeland A."/>
            <person name="Lucas S."/>
            <person name="Lapidus A."/>
            <person name="Barry K."/>
            <person name="Detter J.C."/>
            <person name="Glavina del Rio T."/>
            <person name="Hammon N."/>
            <person name="Israni S."/>
            <person name="Dalin E."/>
            <person name="Tice H."/>
            <person name="Pitluck S."/>
            <person name="Sims D."/>
            <person name="Brettin T."/>
            <person name="Bruce D."/>
            <person name="Han C."/>
            <person name="Tapia R."/>
            <person name="Gilna P."/>
            <person name="Schmutz J."/>
            <person name="Larimer F."/>
            <person name="Land M."/>
            <person name="Hauser L."/>
            <person name="Kyrpides N."/>
            <person name="Mikhailova N."/>
            <person name="Oremland R.S."/>
            <person name="Hoeft S.E."/>
            <person name="Switzer-Blum J."/>
            <person name="Kulp T."/>
            <person name="King G."/>
            <person name="Tabita R."/>
            <person name="Witte B."/>
            <person name="Santini J.M."/>
            <person name="Basu P."/>
            <person name="Hollibaugh J.T."/>
            <person name="Xie G."/>
            <person name="Stolz J.F."/>
            <person name="Richardson P."/>
        </authorList>
    </citation>
    <scope>NUCLEOTIDE SEQUENCE [LARGE SCALE GENOMIC DNA]</scope>
    <source>
        <strain evidence="2">ATCC BAA-1101 / DSM 17681 / MLHE-1</strain>
    </source>
</reference>
<gene>
    <name evidence="1" type="ordered locus">Mlg_0954</name>
</gene>
<sequence>MNANLLTDNVFGILTPDQQHRRLSLPGLLAALARGEVESLTGVQRHQIDAFHIFLCYLSAAALECADQPDPPQEEDRWKQSLRLLSDYADDCAWTLAVDGPGKPAFMQPPIPSNDLAGYKPKAATPDELDVLQTAKNHDLKASRLTHASPEDWALALISSQTMSGFLGQGNYGISRMNGGFGVRVCVGVNRTLQPSERWREDLARLNAQRTHLTQPPWPFRDDGHLLLWTLPWDGQTSIGLETLHPYFIEICRLVRLVSKPTGIAALGKPTKAARIAGGKELAGNVGDGWTPIHRKKGSALTPSARGFHPDMLRDLIITQTEYLLAPMQELPSGDGAAIFHASALVRGQGTTDGFHEVNIPIDSKAKRLLLLGGEPADHLGRRSEWAIDAARNLRSRVLRPALFTLLEGGPEGWPDTNRREAGQWTAVWLGEYDEGWADAYFPWLWSSIEVNSEPDARADWVARLSQLAENILEHAFGAAPQRTGRRYRAQVRASGLFRGALYKHFQEEMAHGRH</sequence>
<evidence type="ECO:0000313" key="2">
    <source>
        <dbReference type="Proteomes" id="UP000001962"/>
    </source>
</evidence>
<dbReference type="AlphaFoldDB" id="Q0AA30"/>
<dbReference type="Proteomes" id="UP000001962">
    <property type="component" value="Chromosome"/>
</dbReference>
<dbReference type="NCBIfam" id="TIGR02547">
    <property type="entry name" value="casA_cse1"/>
    <property type="match status" value="1"/>
</dbReference>
<dbReference type="HOGENOM" id="CLU_538328_0_0_6"/>
<dbReference type="EMBL" id="CP000453">
    <property type="protein sequence ID" value="ABI56307.1"/>
    <property type="molecule type" value="Genomic_DNA"/>
</dbReference>
<dbReference type="KEGG" id="aeh:Mlg_0954"/>
<proteinExistence type="predicted"/>
<evidence type="ECO:0000313" key="1">
    <source>
        <dbReference type="EMBL" id="ABI56307.1"/>
    </source>
</evidence>
<keyword evidence="2" id="KW-1185">Reference proteome</keyword>
<dbReference type="RefSeq" id="WP_011628702.1">
    <property type="nucleotide sequence ID" value="NC_008340.1"/>
</dbReference>
<protein>
    <submittedName>
        <fullName evidence="1">CRISPR-associated protein, Cse1 family</fullName>
    </submittedName>
</protein>
<organism evidence="1 2">
    <name type="scientific">Alkalilimnicola ehrlichii (strain ATCC BAA-1101 / DSM 17681 / MLHE-1)</name>
    <dbReference type="NCBI Taxonomy" id="187272"/>
    <lineage>
        <taxon>Bacteria</taxon>
        <taxon>Pseudomonadati</taxon>
        <taxon>Pseudomonadota</taxon>
        <taxon>Gammaproteobacteria</taxon>
        <taxon>Chromatiales</taxon>
        <taxon>Ectothiorhodospiraceae</taxon>
        <taxon>Alkalilimnicola</taxon>
    </lineage>
</organism>
<dbReference type="InterPro" id="IPR013381">
    <property type="entry name" value="CRISPR-assoc_prot_Cse1"/>
</dbReference>
<dbReference type="eggNOG" id="ENOG502Z99F">
    <property type="taxonomic scope" value="Bacteria"/>
</dbReference>
<dbReference type="OrthoDB" id="5450902at2"/>
<name>Q0AA30_ALKEH</name>
<accession>Q0AA30</accession>